<dbReference type="InterPro" id="IPR002734">
    <property type="entry name" value="RibDG_C"/>
</dbReference>
<accession>A0ABP9RCT8</accession>
<comment type="caution">
    <text evidence="2">The sequence shown here is derived from an EMBL/GenBank/DDBJ whole genome shotgun (WGS) entry which is preliminary data.</text>
</comment>
<keyword evidence="3" id="KW-1185">Reference proteome</keyword>
<gene>
    <name evidence="2" type="ORF">GCM10023321_80090</name>
</gene>
<dbReference type="Pfam" id="PF01872">
    <property type="entry name" value="RibD_C"/>
    <property type="match status" value="1"/>
</dbReference>
<dbReference type="Gene3D" id="3.40.430.10">
    <property type="entry name" value="Dihydrofolate Reductase, subunit A"/>
    <property type="match status" value="1"/>
</dbReference>
<evidence type="ECO:0000313" key="3">
    <source>
        <dbReference type="Proteomes" id="UP001428817"/>
    </source>
</evidence>
<dbReference type="EMBL" id="BAABJP010000063">
    <property type="protein sequence ID" value="GAA5175010.1"/>
    <property type="molecule type" value="Genomic_DNA"/>
</dbReference>
<proteinExistence type="predicted"/>
<dbReference type="RefSeq" id="WP_185063215.1">
    <property type="nucleotide sequence ID" value="NZ_BAABJP010000063.1"/>
</dbReference>
<dbReference type="InterPro" id="IPR024072">
    <property type="entry name" value="DHFR-like_dom_sf"/>
</dbReference>
<organism evidence="2 3">
    <name type="scientific">Pseudonocardia eucalypti</name>
    <dbReference type="NCBI Taxonomy" id="648755"/>
    <lineage>
        <taxon>Bacteria</taxon>
        <taxon>Bacillati</taxon>
        <taxon>Actinomycetota</taxon>
        <taxon>Actinomycetes</taxon>
        <taxon>Pseudonocardiales</taxon>
        <taxon>Pseudonocardiaceae</taxon>
        <taxon>Pseudonocardia</taxon>
    </lineage>
</organism>
<name>A0ABP9RCT8_9PSEU</name>
<sequence length="185" mass="20141">MNRVIVIEFSTLDGIVEDPDGSAGTPGGGWAFRHGPEAVAGDKFKLGASLDEGVLLLGRTTWELFAKIWPGRTDEFSTRMNNATKLVASRTLGDVGAWPNSTLIPRELTDEVRHQRNDRDVIVIGSIGIAHTLMADDLVDEYRLLVFPTVLGTGRRLFTAAVPDLRLVSAEQVGAAALLRYERAL</sequence>
<evidence type="ECO:0000313" key="2">
    <source>
        <dbReference type="EMBL" id="GAA5175010.1"/>
    </source>
</evidence>
<dbReference type="Proteomes" id="UP001428817">
    <property type="component" value="Unassembled WGS sequence"/>
</dbReference>
<dbReference type="SUPFAM" id="SSF53597">
    <property type="entry name" value="Dihydrofolate reductase-like"/>
    <property type="match status" value="1"/>
</dbReference>
<protein>
    <submittedName>
        <fullName evidence="2">Dihydrofolate reductase family protein</fullName>
    </submittedName>
</protein>
<reference evidence="3" key="1">
    <citation type="journal article" date="2019" name="Int. J. Syst. Evol. Microbiol.">
        <title>The Global Catalogue of Microorganisms (GCM) 10K type strain sequencing project: providing services to taxonomists for standard genome sequencing and annotation.</title>
        <authorList>
            <consortium name="The Broad Institute Genomics Platform"/>
            <consortium name="The Broad Institute Genome Sequencing Center for Infectious Disease"/>
            <person name="Wu L."/>
            <person name="Ma J."/>
        </authorList>
    </citation>
    <scope>NUCLEOTIDE SEQUENCE [LARGE SCALE GENOMIC DNA]</scope>
    <source>
        <strain evidence="3">JCM 18303</strain>
    </source>
</reference>
<evidence type="ECO:0000259" key="1">
    <source>
        <dbReference type="Pfam" id="PF01872"/>
    </source>
</evidence>
<feature type="domain" description="Bacterial bifunctional deaminase-reductase C-terminal" evidence="1">
    <location>
        <begin position="4"/>
        <end position="176"/>
    </location>
</feature>